<comment type="caution">
    <text evidence="1">The sequence shown here is derived from an EMBL/GenBank/DDBJ whole genome shotgun (WGS) entry which is preliminary data.</text>
</comment>
<accession>A0A8J8KBE6</accession>
<dbReference type="Proteomes" id="UP000728647">
    <property type="component" value="Unassembled WGS sequence"/>
</dbReference>
<organism evidence="1 2">
    <name type="scientific">Haloterrigena gelatinilytica</name>
    <dbReference type="NCBI Taxonomy" id="2741724"/>
    <lineage>
        <taxon>Archaea</taxon>
        <taxon>Methanobacteriati</taxon>
        <taxon>Methanobacteriota</taxon>
        <taxon>Stenosarchaea group</taxon>
        <taxon>Halobacteria</taxon>
        <taxon>Halobacteriales</taxon>
        <taxon>Natrialbaceae</taxon>
        <taxon>Haloterrigena</taxon>
    </lineage>
</organism>
<reference evidence="1" key="1">
    <citation type="submission" date="2020-06" db="EMBL/GenBank/DDBJ databases">
        <title>Haloterrigena sp. nov., an extremely halophilic archaeon isolated from a saline sediment.</title>
        <authorList>
            <person name="Liu B.-B."/>
        </authorList>
    </citation>
    <scope>NUCLEOTIDE SEQUENCE</scope>
    <source>
        <strain evidence="1">SYSU A121-1</strain>
    </source>
</reference>
<dbReference type="AlphaFoldDB" id="A0A8J8KBE6"/>
<evidence type="ECO:0000313" key="1">
    <source>
        <dbReference type="EMBL" id="NUB91225.1"/>
    </source>
</evidence>
<name>A0A8J8KBE6_9EURY</name>
<evidence type="ECO:0000313" key="2">
    <source>
        <dbReference type="Proteomes" id="UP000728647"/>
    </source>
</evidence>
<proteinExistence type="predicted"/>
<dbReference type="RefSeq" id="WP_174701873.1">
    <property type="nucleotide sequence ID" value="NZ_JABURA010000001.1"/>
</dbReference>
<sequence length="160" mass="18014">MTRHVSETQVRHWLDETAIRGVTAHSDEDTAFNLQVELSQLPVHVIKEEEFGPVRIVGRSGFDTERTKELLRDDQRRSELLQYVGPMLAATPGFYTFLDPGGAACQLREAETVQVEYRVYPDEASQQALMDGIMSIATSMRYVRNVVATIGAQVEPETDE</sequence>
<dbReference type="EMBL" id="JABURA010000001">
    <property type="protein sequence ID" value="NUB91225.1"/>
    <property type="molecule type" value="Genomic_DNA"/>
</dbReference>
<dbReference type="Gene3D" id="3.30.1460.10">
    <property type="match status" value="1"/>
</dbReference>
<protein>
    <submittedName>
        <fullName evidence="1">Uncharacterized protein</fullName>
    </submittedName>
</protein>
<gene>
    <name evidence="1" type="ORF">HT576_09345</name>
</gene>
<dbReference type="OrthoDB" id="202337at2157"/>